<protein>
    <submittedName>
        <fullName evidence="2">YscO family type III secretion system apparatus protein</fullName>
    </submittedName>
</protein>
<comment type="caution">
    <text evidence="2">The sequence shown here is derived from an EMBL/GenBank/DDBJ whole genome shotgun (WGS) entry which is preliminary data.</text>
</comment>
<dbReference type="RefSeq" id="WP_345098859.1">
    <property type="nucleotide sequence ID" value="NZ_BAABGS010000019.1"/>
</dbReference>
<feature type="coiled-coil region" evidence="1">
    <location>
        <begin position="23"/>
        <end position="50"/>
    </location>
</feature>
<dbReference type="Pfam" id="PF07321">
    <property type="entry name" value="YscO"/>
    <property type="match status" value="1"/>
</dbReference>
<accession>A0ABW5DE24</accession>
<dbReference type="InterPro" id="IPR053716">
    <property type="entry name" value="Flag_assembly_chemotaxis_eff"/>
</dbReference>
<dbReference type="Proteomes" id="UP001597373">
    <property type="component" value="Unassembled WGS sequence"/>
</dbReference>
<evidence type="ECO:0000256" key="1">
    <source>
        <dbReference type="SAM" id="Coils"/>
    </source>
</evidence>
<feature type="coiled-coil region" evidence="1">
    <location>
        <begin position="86"/>
        <end position="149"/>
    </location>
</feature>
<organism evidence="2 3">
    <name type="scientific">Chelativorans composti</name>
    <dbReference type="NCBI Taxonomy" id="768533"/>
    <lineage>
        <taxon>Bacteria</taxon>
        <taxon>Pseudomonadati</taxon>
        <taxon>Pseudomonadota</taxon>
        <taxon>Alphaproteobacteria</taxon>
        <taxon>Hyphomicrobiales</taxon>
        <taxon>Phyllobacteriaceae</taxon>
        <taxon>Chelativorans</taxon>
    </lineage>
</organism>
<dbReference type="EMBL" id="JBHUIR010000015">
    <property type="protein sequence ID" value="MFD2258783.1"/>
    <property type="molecule type" value="Genomic_DNA"/>
</dbReference>
<keyword evidence="1" id="KW-0175">Coiled coil</keyword>
<dbReference type="InterPro" id="IPR009929">
    <property type="entry name" value="T3SS_YscO"/>
</dbReference>
<name>A0ABW5DE24_9HYPH</name>
<keyword evidence="3" id="KW-1185">Reference proteome</keyword>
<dbReference type="Gene3D" id="1.10.287.1700">
    <property type="match status" value="1"/>
</dbReference>
<gene>
    <name evidence="2" type="ORF">ACFSMZ_03280</name>
</gene>
<evidence type="ECO:0000313" key="2">
    <source>
        <dbReference type="EMBL" id="MFD2258783.1"/>
    </source>
</evidence>
<sequence>MSSVLRSLLFLREVKRQAAWLVLQRKRQELERAGQRHRQAEEALLLLRSRYGEEVDACYAPVMGKITDLNRLQDIAAMVADLDGRIERQVEDLHDAADHLADLTEEHREMLQSFMERSRKDEQFADVVLEIERAARAKAERQAEASVEEIVTGIRERERVA</sequence>
<evidence type="ECO:0000313" key="3">
    <source>
        <dbReference type="Proteomes" id="UP001597373"/>
    </source>
</evidence>
<proteinExistence type="predicted"/>
<reference evidence="3" key="1">
    <citation type="journal article" date="2019" name="Int. J. Syst. Evol. Microbiol.">
        <title>The Global Catalogue of Microorganisms (GCM) 10K type strain sequencing project: providing services to taxonomists for standard genome sequencing and annotation.</title>
        <authorList>
            <consortium name="The Broad Institute Genomics Platform"/>
            <consortium name="The Broad Institute Genome Sequencing Center for Infectious Disease"/>
            <person name="Wu L."/>
            <person name="Ma J."/>
        </authorList>
    </citation>
    <scope>NUCLEOTIDE SEQUENCE [LARGE SCALE GENOMIC DNA]</scope>
    <source>
        <strain evidence="3">KCTC 23707</strain>
    </source>
</reference>